<dbReference type="PRINTS" id="PR00981">
    <property type="entry name" value="TRNASYNTHSER"/>
</dbReference>
<comment type="pathway">
    <text evidence="2">Aminoacyl-tRNA biosynthesis; selenocysteinyl-tRNA(Sec) biosynthesis; L-seryl-tRNA(Sec) from L-serine and tRNA(Sec): step 1/1.</text>
</comment>
<gene>
    <name evidence="18" type="ORF">AGERDE_LOCUS7972</name>
</gene>
<evidence type="ECO:0000256" key="13">
    <source>
        <dbReference type="ARBA" id="ARBA00039158"/>
    </source>
</evidence>
<evidence type="ECO:0000256" key="2">
    <source>
        <dbReference type="ARBA" id="ARBA00005045"/>
    </source>
</evidence>
<dbReference type="GO" id="GO:0005737">
    <property type="term" value="C:cytoplasm"/>
    <property type="evidence" value="ECO:0007669"/>
    <property type="project" value="UniProtKB-SubCell"/>
</dbReference>
<name>A0A9N9BU35_9GLOM</name>
<evidence type="ECO:0000256" key="6">
    <source>
        <dbReference type="ARBA" id="ARBA00022598"/>
    </source>
</evidence>
<keyword evidence="7" id="KW-0547">Nucleotide-binding</keyword>
<accession>A0A9N9BU35</accession>
<evidence type="ECO:0000256" key="14">
    <source>
        <dbReference type="ARBA" id="ARBA00047929"/>
    </source>
</evidence>
<evidence type="ECO:0000256" key="7">
    <source>
        <dbReference type="ARBA" id="ARBA00022741"/>
    </source>
</evidence>
<evidence type="ECO:0000256" key="4">
    <source>
        <dbReference type="ARBA" id="ARBA00012840"/>
    </source>
</evidence>
<dbReference type="PANTHER" id="PTHR43697">
    <property type="entry name" value="SERYL-TRNA SYNTHETASE"/>
    <property type="match status" value="1"/>
</dbReference>
<dbReference type="PANTHER" id="PTHR43697:SF1">
    <property type="entry name" value="SERINE--TRNA LIGASE"/>
    <property type="match status" value="1"/>
</dbReference>
<evidence type="ECO:0000256" key="1">
    <source>
        <dbReference type="ARBA" id="ARBA00004496"/>
    </source>
</evidence>
<evidence type="ECO:0000256" key="8">
    <source>
        <dbReference type="ARBA" id="ARBA00022840"/>
    </source>
</evidence>
<dbReference type="InterPro" id="IPR006195">
    <property type="entry name" value="aa-tRNA-synth_II"/>
</dbReference>
<keyword evidence="5" id="KW-0963">Cytoplasm</keyword>
<comment type="caution">
    <text evidence="18">The sequence shown here is derived from an EMBL/GenBank/DDBJ whole genome shotgun (WGS) entry which is preliminary data.</text>
</comment>
<evidence type="ECO:0000256" key="12">
    <source>
        <dbReference type="ARBA" id="ARBA00033352"/>
    </source>
</evidence>
<keyword evidence="16" id="KW-0175">Coiled coil</keyword>
<keyword evidence="9" id="KW-0648">Protein biosynthesis</keyword>
<proteinExistence type="inferred from homology"/>
<dbReference type="AlphaFoldDB" id="A0A9N9BU35"/>
<dbReference type="InterPro" id="IPR010978">
    <property type="entry name" value="tRNA-bd_arm"/>
</dbReference>
<comment type="subcellular location">
    <subcellularLocation>
        <location evidence="1">Cytoplasm</location>
    </subcellularLocation>
</comment>
<dbReference type="OrthoDB" id="10264585at2759"/>
<dbReference type="EMBL" id="CAJVPL010001568">
    <property type="protein sequence ID" value="CAG8577873.1"/>
    <property type="molecule type" value="Genomic_DNA"/>
</dbReference>
<keyword evidence="19" id="KW-1185">Reference proteome</keyword>
<evidence type="ECO:0000256" key="16">
    <source>
        <dbReference type="SAM" id="Coils"/>
    </source>
</evidence>
<dbReference type="SUPFAM" id="SSF46589">
    <property type="entry name" value="tRNA-binding arm"/>
    <property type="match status" value="1"/>
</dbReference>
<dbReference type="InterPro" id="IPR002314">
    <property type="entry name" value="aa-tRNA-synt_IIb"/>
</dbReference>
<organism evidence="18 19">
    <name type="scientific">Ambispora gerdemannii</name>
    <dbReference type="NCBI Taxonomy" id="144530"/>
    <lineage>
        <taxon>Eukaryota</taxon>
        <taxon>Fungi</taxon>
        <taxon>Fungi incertae sedis</taxon>
        <taxon>Mucoromycota</taxon>
        <taxon>Glomeromycotina</taxon>
        <taxon>Glomeromycetes</taxon>
        <taxon>Archaeosporales</taxon>
        <taxon>Ambisporaceae</taxon>
        <taxon>Ambispora</taxon>
    </lineage>
</organism>
<comment type="catalytic activity">
    <reaction evidence="14">
        <text>tRNA(Sec) + L-serine + ATP = L-seryl-tRNA(Sec) + AMP + diphosphate + H(+)</text>
        <dbReference type="Rhea" id="RHEA:42580"/>
        <dbReference type="Rhea" id="RHEA-COMP:9742"/>
        <dbReference type="Rhea" id="RHEA-COMP:10128"/>
        <dbReference type="ChEBI" id="CHEBI:15378"/>
        <dbReference type="ChEBI" id="CHEBI:30616"/>
        <dbReference type="ChEBI" id="CHEBI:33019"/>
        <dbReference type="ChEBI" id="CHEBI:33384"/>
        <dbReference type="ChEBI" id="CHEBI:78442"/>
        <dbReference type="ChEBI" id="CHEBI:78533"/>
        <dbReference type="ChEBI" id="CHEBI:456215"/>
        <dbReference type="EC" id="6.1.1.11"/>
    </reaction>
</comment>
<keyword evidence="8" id="KW-0067">ATP-binding</keyword>
<evidence type="ECO:0000259" key="17">
    <source>
        <dbReference type="PROSITE" id="PS50862"/>
    </source>
</evidence>
<dbReference type="GO" id="GO:0006434">
    <property type="term" value="P:seryl-tRNA aminoacylation"/>
    <property type="evidence" value="ECO:0007669"/>
    <property type="project" value="InterPro"/>
</dbReference>
<reference evidence="18" key="1">
    <citation type="submission" date="2021-06" db="EMBL/GenBank/DDBJ databases">
        <authorList>
            <person name="Kallberg Y."/>
            <person name="Tangrot J."/>
            <person name="Rosling A."/>
        </authorList>
    </citation>
    <scope>NUCLEOTIDE SEQUENCE</scope>
    <source>
        <strain evidence="18">MT106</strain>
    </source>
</reference>
<dbReference type="Gene3D" id="3.30.930.10">
    <property type="entry name" value="Bira Bifunctional Protein, Domain 2"/>
    <property type="match status" value="1"/>
</dbReference>
<dbReference type="EC" id="6.1.1.11" evidence="4"/>
<feature type="coiled-coil region" evidence="16">
    <location>
        <begin position="154"/>
        <end position="181"/>
    </location>
</feature>
<dbReference type="GO" id="GO:0005524">
    <property type="term" value="F:ATP binding"/>
    <property type="evidence" value="ECO:0007669"/>
    <property type="project" value="UniProtKB-KW"/>
</dbReference>
<protein>
    <recommendedName>
        <fullName evidence="13">Serine--tRNA ligase</fullName>
        <ecNumber evidence="4">6.1.1.11</ecNumber>
    </recommendedName>
    <alternativeName>
        <fullName evidence="11">Seryl-tRNA synthetase</fullName>
    </alternativeName>
    <alternativeName>
        <fullName evidence="12">Seryl-tRNA(Ser/Sec) synthetase</fullName>
    </alternativeName>
</protein>
<evidence type="ECO:0000256" key="10">
    <source>
        <dbReference type="ARBA" id="ARBA00023146"/>
    </source>
</evidence>
<evidence type="ECO:0000256" key="3">
    <source>
        <dbReference type="ARBA" id="ARBA00010728"/>
    </source>
</evidence>
<evidence type="ECO:0000313" key="18">
    <source>
        <dbReference type="EMBL" id="CAG8577873.1"/>
    </source>
</evidence>
<sequence>MRVPMLLEAQKLSEEGEIIFIDTYYDKLLHYYIEKYCMRWLIAPSDLYFEPMKKIAEIDNKVLPNADLTFGKWPSGKAPGLGPGDREFESRLSDHFYHIPLAEAIRLSLLTVTDREDQQLKEVLLLSSQQQLINGLRHQRNTLSQEGPKNAERVREIKEKVNLLEEELNNLEEELNNLTSQIPNLPAPDTPTNEEGNRVIDKIEYQHAIRHNLTHEQILKNLSLTDEEKSLLLSGSKFAVYQDFGSQLLHALINFMRSENSKRGYRLFDTPYLANGYNLYNTGQLPKFQEDLYKLENSSFYLIPTAEVSLVNLYRKQTLEEKNLPLKLCAYTPCFRAEAGAAGQENKGLIRLHQFHKVELVKIVKPEHSYQELKELLADARNILHLLKIPHRVIELCHQELGFTAAKTYDIEV</sequence>
<evidence type="ECO:0000256" key="11">
    <source>
        <dbReference type="ARBA" id="ARBA00031113"/>
    </source>
</evidence>
<dbReference type="InterPro" id="IPR002317">
    <property type="entry name" value="Ser-tRNA-ligase_type_1"/>
</dbReference>
<dbReference type="Pfam" id="PF00587">
    <property type="entry name" value="tRNA-synt_2b"/>
    <property type="match status" value="1"/>
</dbReference>
<dbReference type="PROSITE" id="PS50862">
    <property type="entry name" value="AA_TRNA_LIGASE_II"/>
    <property type="match status" value="1"/>
</dbReference>
<evidence type="ECO:0000256" key="5">
    <source>
        <dbReference type="ARBA" id="ARBA00022490"/>
    </source>
</evidence>
<dbReference type="SUPFAM" id="SSF55681">
    <property type="entry name" value="Class II aaRS and biotin synthetases"/>
    <property type="match status" value="1"/>
</dbReference>
<feature type="domain" description="Aminoacyl-transfer RNA synthetases class-II family profile" evidence="17">
    <location>
        <begin position="246"/>
        <end position="413"/>
    </location>
</feature>
<dbReference type="Proteomes" id="UP000789831">
    <property type="component" value="Unassembled WGS sequence"/>
</dbReference>
<comment type="catalytic activity">
    <reaction evidence="15">
        <text>tRNA(Ser) + L-serine + ATP = L-seryl-tRNA(Ser) + AMP + diphosphate + H(+)</text>
        <dbReference type="Rhea" id="RHEA:12292"/>
        <dbReference type="Rhea" id="RHEA-COMP:9669"/>
        <dbReference type="Rhea" id="RHEA-COMP:9703"/>
        <dbReference type="ChEBI" id="CHEBI:15378"/>
        <dbReference type="ChEBI" id="CHEBI:30616"/>
        <dbReference type="ChEBI" id="CHEBI:33019"/>
        <dbReference type="ChEBI" id="CHEBI:33384"/>
        <dbReference type="ChEBI" id="CHEBI:78442"/>
        <dbReference type="ChEBI" id="CHEBI:78533"/>
        <dbReference type="ChEBI" id="CHEBI:456215"/>
        <dbReference type="EC" id="6.1.1.11"/>
    </reaction>
</comment>
<comment type="similarity">
    <text evidence="3">Belongs to the class-II aminoacyl-tRNA synthetase family. Type-1 seryl-tRNA synthetase subfamily.</text>
</comment>
<evidence type="ECO:0000256" key="9">
    <source>
        <dbReference type="ARBA" id="ARBA00022917"/>
    </source>
</evidence>
<evidence type="ECO:0000256" key="15">
    <source>
        <dbReference type="ARBA" id="ARBA00048823"/>
    </source>
</evidence>
<keyword evidence="6" id="KW-0436">Ligase</keyword>
<evidence type="ECO:0000313" key="19">
    <source>
        <dbReference type="Proteomes" id="UP000789831"/>
    </source>
</evidence>
<dbReference type="AntiFam" id="ANF00013">
    <property type="entry name" value="tRNA translation"/>
</dbReference>
<dbReference type="InterPro" id="IPR045864">
    <property type="entry name" value="aa-tRNA-synth_II/BPL/LPL"/>
</dbReference>
<dbReference type="GO" id="GO:0004828">
    <property type="term" value="F:serine-tRNA ligase activity"/>
    <property type="evidence" value="ECO:0007669"/>
    <property type="project" value="UniProtKB-EC"/>
</dbReference>
<keyword evidence="10" id="KW-0030">Aminoacyl-tRNA synthetase</keyword>